<dbReference type="Pfam" id="PF09733">
    <property type="entry name" value="VEFS-Box"/>
    <property type="match status" value="1"/>
</dbReference>
<keyword evidence="4" id="KW-0862">Zinc</keyword>
<proteinExistence type="inferred from homology"/>
<gene>
    <name evidence="8" type="ORF">BpHYR1_025444</name>
</gene>
<keyword evidence="5" id="KW-0805">Transcription regulation</keyword>
<dbReference type="GO" id="GO:0008270">
    <property type="term" value="F:zinc ion binding"/>
    <property type="evidence" value="ECO:0007669"/>
    <property type="project" value="UniProtKB-KW"/>
</dbReference>
<evidence type="ECO:0000256" key="2">
    <source>
        <dbReference type="ARBA" id="ARBA00022723"/>
    </source>
</evidence>
<evidence type="ECO:0000256" key="4">
    <source>
        <dbReference type="ARBA" id="ARBA00022833"/>
    </source>
</evidence>
<sequence>MWPRETQQRKRSWQSSQMGQTIEMVTCEAISMSSSLNDDTRKKKFILVARKSTCPFKVIINNKPSVDRLEDANILTGKSQRDDFYIRDQVLDTGCFIDSFLLDKNKLVKLNELEKPIKVYSYIGLRQRYHPIFLNKNFNLLGKKFKTICLRKNFKLDDILNTKMLTTHSNYFSFKLDKILIHKKEDTDFISLNIHKLNSNEALSIRVCVTIPSECVLLKNIESKNIKVSHQNGLVEINLFQTHFITLDIDFTQSVHKDEMDYDSDSEMDSEWLKELTELLISDFADVNEGEKEIMKLWSLNCIKYNLSPTLRCTLLVNCS</sequence>
<evidence type="ECO:0000256" key="5">
    <source>
        <dbReference type="ARBA" id="ARBA00023015"/>
    </source>
</evidence>
<name>A0A3M7SZD1_BRAPC</name>
<evidence type="ECO:0000256" key="1">
    <source>
        <dbReference type="ARBA" id="ARBA00007416"/>
    </source>
</evidence>
<evidence type="ECO:0000313" key="8">
    <source>
        <dbReference type="EMBL" id="RNA41151.1"/>
    </source>
</evidence>
<evidence type="ECO:0000256" key="6">
    <source>
        <dbReference type="ARBA" id="ARBA00023163"/>
    </source>
</evidence>
<evidence type="ECO:0000259" key="7">
    <source>
        <dbReference type="Pfam" id="PF09733"/>
    </source>
</evidence>
<dbReference type="EMBL" id="REGN01000542">
    <property type="protein sequence ID" value="RNA41151.1"/>
    <property type="molecule type" value="Genomic_DNA"/>
</dbReference>
<reference evidence="8 9" key="1">
    <citation type="journal article" date="2018" name="Sci. Rep.">
        <title>Genomic signatures of local adaptation to the degree of environmental predictability in rotifers.</title>
        <authorList>
            <person name="Franch-Gras L."/>
            <person name="Hahn C."/>
            <person name="Garcia-Roger E.M."/>
            <person name="Carmona M.J."/>
            <person name="Serra M."/>
            <person name="Gomez A."/>
        </authorList>
    </citation>
    <scope>NUCLEOTIDE SEQUENCE [LARGE SCALE GENOMIC DNA]</scope>
    <source>
        <strain evidence="8">HYR1</strain>
    </source>
</reference>
<dbReference type="AlphaFoldDB" id="A0A3M7SZD1"/>
<keyword evidence="6" id="KW-0804">Transcription</keyword>
<organism evidence="8 9">
    <name type="scientific">Brachionus plicatilis</name>
    <name type="common">Marine rotifer</name>
    <name type="synonym">Brachionus muelleri</name>
    <dbReference type="NCBI Taxonomy" id="10195"/>
    <lineage>
        <taxon>Eukaryota</taxon>
        <taxon>Metazoa</taxon>
        <taxon>Spiralia</taxon>
        <taxon>Gnathifera</taxon>
        <taxon>Rotifera</taxon>
        <taxon>Eurotatoria</taxon>
        <taxon>Monogononta</taxon>
        <taxon>Pseudotrocha</taxon>
        <taxon>Ploima</taxon>
        <taxon>Brachionidae</taxon>
        <taxon>Brachionus</taxon>
    </lineage>
</organism>
<feature type="domain" description="Polycomb protein VEFS-Box" evidence="7">
    <location>
        <begin position="253"/>
        <end position="301"/>
    </location>
</feature>
<protein>
    <submittedName>
        <fullName evidence="8">Polycomb suz12-B</fullName>
    </submittedName>
</protein>
<comment type="similarity">
    <text evidence="1">Belongs to the VEFS (VRN2-EMF2-FIS2-SU(Z)12) family.</text>
</comment>
<evidence type="ECO:0000313" key="9">
    <source>
        <dbReference type="Proteomes" id="UP000276133"/>
    </source>
</evidence>
<comment type="caution">
    <text evidence="8">The sequence shown here is derived from an EMBL/GenBank/DDBJ whole genome shotgun (WGS) entry which is preliminary data.</text>
</comment>
<keyword evidence="3" id="KW-0863">Zinc-finger</keyword>
<dbReference type="InterPro" id="IPR019135">
    <property type="entry name" value="Polycomb_protein_VEFS-Box"/>
</dbReference>
<keyword evidence="9" id="KW-1185">Reference proteome</keyword>
<dbReference type="OrthoDB" id="166746at2759"/>
<dbReference type="STRING" id="10195.A0A3M7SZD1"/>
<keyword evidence="2" id="KW-0479">Metal-binding</keyword>
<dbReference type="Proteomes" id="UP000276133">
    <property type="component" value="Unassembled WGS sequence"/>
</dbReference>
<evidence type="ECO:0000256" key="3">
    <source>
        <dbReference type="ARBA" id="ARBA00022771"/>
    </source>
</evidence>
<accession>A0A3M7SZD1</accession>